<feature type="compositionally biased region" description="Polar residues" evidence="9">
    <location>
        <begin position="1"/>
        <end position="12"/>
    </location>
</feature>
<feature type="region of interest" description="Disordered" evidence="9">
    <location>
        <begin position="292"/>
        <end position="326"/>
    </location>
</feature>
<evidence type="ECO:0000256" key="9">
    <source>
        <dbReference type="SAM" id="MobiDB-lite"/>
    </source>
</evidence>
<dbReference type="AlphaFoldDB" id="A0A2G8JTW0"/>
<gene>
    <name evidence="12" type="ORF">BSL78_23972</name>
</gene>
<dbReference type="Gene3D" id="1.10.287.70">
    <property type="match status" value="1"/>
</dbReference>
<protein>
    <recommendedName>
        <fullName evidence="11">Cyclic nucleotide-binding domain-containing protein</fullName>
    </recommendedName>
</protein>
<keyword evidence="5" id="KW-0406">Ion transport</keyword>
<dbReference type="PROSITE" id="PS00889">
    <property type="entry name" value="CNMP_BINDING_2"/>
    <property type="match status" value="1"/>
</dbReference>
<feature type="domain" description="Cyclic nucleotide-binding" evidence="11">
    <location>
        <begin position="694"/>
        <end position="798"/>
    </location>
</feature>
<dbReference type="GO" id="GO:0005886">
    <property type="term" value="C:plasma membrane"/>
    <property type="evidence" value="ECO:0007669"/>
    <property type="project" value="TreeGrafter"/>
</dbReference>
<dbReference type="InterPro" id="IPR050866">
    <property type="entry name" value="CNG_cation_channel"/>
</dbReference>
<evidence type="ECO:0000313" key="12">
    <source>
        <dbReference type="EMBL" id="PIK39194.1"/>
    </source>
</evidence>
<dbReference type="PROSITE" id="PS00888">
    <property type="entry name" value="CNMP_BINDING_1"/>
    <property type="match status" value="1"/>
</dbReference>
<keyword evidence="3 10" id="KW-0812">Transmembrane</keyword>
<dbReference type="InterPro" id="IPR018490">
    <property type="entry name" value="cNMP-bd_dom_sf"/>
</dbReference>
<dbReference type="InterPro" id="IPR018488">
    <property type="entry name" value="cNMP-bd_CS"/>
</dbReference>
<evidence type="ECO:0000256" key="6">
    <source>
        <dbReference type="ARBA" id="ARBA00023136"/>
    </source>
</evidence>
<keyword evidence="13" id="KW-1185">Reference proteome</keyword>
<dbReference type="FunFam" id="2.60.120.10:FF:000078">
    <property type="entry name" value="Cyclic nucleotide-gated channel"/>
    <property type="match status" value="1"/>
</dbReference>
<evidence type="ECO:0000256" key="1">
    <source>
        <dbReference type="ARBA" id="ARBA00004141"/>
    </source>
</evidence>
<evidence type="ECO:0000256" key="4">
    <source>
        <dbReference type="ARBA" id="ARBA00022989"/>
    </source>
</evidence>
<evidence type="ECO:0000256" key="7">
    <source>
        <dbReference type="ARBA" id="ARBA00023286"/>
    </source>
</evidence>
<keyword evidence="2" id="KW-0813">Transport</keyword>
<dbReference type="GO" id="GO:0017071">
    <property type="term" value="C:intracellular cyclic nucleotide activated cation channel complex"/>
    <property type="evidence" value="ECO:0007669"/>
    <property type="project" value="TreeGrafter"/>
</dbReference>
<keyword evidence="6 10" id="KW-0472">Membrane</keyword>
<dbReference type="FunFam" id="1.10.287.70:FF:000072">
    <property type="entry name" value="Cyclic nucleotide gated channel beta 3"/>
    <property type="match status" value="1"/>
</dbReference>
<organism evidence="12 13">
    <name type="scientific">Stichopus japonicus</name>
    <name type="common">Sea cucumber</name>
    <dbReference type="NCBI Taxonomy" id="307972"/>
    <lineage>
        <taxon>Eukaryota</taxon>
        <taxon>Metazoa</taxon>
        <taxon>Echinodermata</taxon>
        <taxon>Eleutherozoa</taxon>
        <taxon>Echinozoa</taxon>
        <taxon>Holothuroidea</taxon>
        <taxon>Aspidochirotacea</taxon>
        <taxon>Aspidochirotida</taxon>
        <taxon>Stichopodidae</taxon>
        <taxon>Apostichopus</taxon>
    </lineage>
</organism>
<dbReference type="InterPro" id="IPR014710">
    <property type="entry name" value="RmlC-like_jellyroll"/>
</dbReference>
<accession>A0A2G8JTW0</accession>
<dbReference type="Pfam" id="PF00520">
    <property type="entry name" value="Ion_trans"/>
    <property type="match status" value="1"/>
</dbReference>
<dbReference type="InterPro" id="IPR000595">
    <property type="entry name" value="cNMP-bd_dom"/>
</dbReference>
<name>A0A2G8JTW0_STIJA</name>
<dbReference type="Gene3D" id="1.10.287.630">
    <property type="entry name" value="Helix hairpin bin"/>
    <property type="match status" value="1"/>
</dbReference>
<feature type="transmembrane region" description="Helical" evidence="10">
    <location>
        <begin position="590"/>
        <end position="609"/>
    </location>
</feature>
<dbReference type="SMART" id="SM00100">
    <property type="entry name" value="cNMP"/>
    <property type="match status" value="1"/>
</dbReference>
<dbReference type="GO" id="GO:0030553">
    <property type="term" value="F:cGMP binding"/>
    <property type="evidence" value="ECO:0007669"/>
    <property type="project" value="TreeGrafter"/>
</dbReference>
<keyword evidence="7" id="KW-1071">Ligand-gated ion channel</keyword>
<evidence type="ECO:0000259" key="11">
    <source>
        <dbReference type="PROSITE" id="PS50042"/>
    </source>
</evidence>
<dbReference type="GO" id="GO:0044877">
    <property type="term" value="F:protein-containing complex binding"/>
    <property type="evidence" value="ECO:0007669"/>
    <property type="project" value="TreeGrafter"/>
</dbReference>
<evidence type="ECO:0000256" key="8">
    <source>
        <dbReference type="ARBA" id="ARBA00023303"/>
    </source>
</evidence>
<dbReference type="STRING" id="307972.A0A2G8JTW0"/>
<dbReference type="GO" id="GO:0005222">
    <property type="term" value="F:intracellularly cAMP-activated cation channel activity"/>
    <property type="evidence" value="ECO:0007669"/>
    <property type="project" value="TreeGrafter"/>
</dbReference>
<proteinExistence type="predicted"/>
<evidence type="ECO:0000256" key="10">
    <source>
        <dbReference type="SAM" id="Phobius"/>
    </source>
</evidence>
<dbReference type="PANTHER" id="PTHR45638:SF1">
    <property type="entry name" value="CYCLIC NUCLEOTIDE-GATED ION CHANNEL SUBUNIT B, ISOFORM A"/>
    <property type="match status" value="1"/>
</dbReference>
<feature type="compositionally biased region" description="Pro residues" evidence="9">
    <location>
        <begin position="311"/>
        <end position="320"/>
    </location>
</feature>
<dbReference type="Proteomes" id="UP000230750">
    <property type="component" value="Unassembled WGS sequence"/>
</dbReference>
<dbReference type="GO" id="GO:0005223">
    <property type="term" value="F:intracellularly cGMP-activated cation channel activity"/>
    <property type="evidence" value="ECO:0007669"/>
    <property type="project" value="TreeGrafter"/>
</dbReference>
<feature type="transmembrane region" description="Helical" evidence="10">
    <location>
        <begin position="526"/>
        <end position="544"/>
    </location>
</feature>
<reference evidence="12 13" key="1">
    <citation type="journal article" date="2017" name="PLoS Biol.">
        <title>The sea cucumber genome provides insights into morphological evolution and visceral regeneration.</title>
        <authorList>
            <person name="Zhang X."/>
            <person name="Sun L."/>
            <person name="Yuan J."/>
            <person name="Sun Y."/>
            <person name="Gao Y."/>
            <person name="Zhang L."/>
            <person name="Li S."/>
            <person name="Dai H."/>
            <person name="Hamel J.F."/>
            <person name="Liu C."/>
            <person name="Yu Y."/>
            <person name="Liu S."/>
            <person name="Lin W."/>
            <person name="Guo K."/>
            <person name="Jin S."/>
            <person name="Xu P."/>
            <person name="Storey K.B."/>
            <person name="Huan P."/>
            <person name="Zhang T."/>
            <person name="Zhou Y."/>
            <person name="Zhang J."/>
            <person name="Lin C."/>
            <person name="Li X."/>
            <person name="Xing L."/>
            <person name="Huo D."/>
            <person name="Sun M."/>
            <person name="Wang L."/>
            <person name="Mercier A."/>
            <person name="Li F."/>
            <person name="Yang H."/>
            <person name="Xiang J."/>
        </authorList>
    </citation>
    <scope>NUCLEOTIDE SEQUENCE [LARGE SCALE GENOMIC DNA]</scope>
    <source>
        <strain evidence="12">Shaxun</strain>
        <tissue evidence="12">Muscle</tissue>
    </source>
</reference>
<sequence length="921" mass="102546">MELNALTPSKNNGRGAGPPATIPLTPTIRLSEPPTPHHVDYNEPATISEGINNPAFVGDQEPLFSKSFVPRDKGIISTDEFVEDNASVFSASLEQSNSLNLSTESSTGGPQHLNGINRTRHNTMSLSDMLMPPNFKKSQKRHSLPTNGVSVAGSNGQTISNENGSTSFLGSSCASIMSQVSSPMKGLSSPWAKWFQRKSSDGSVISSVSDGSLLVTDDIGILARGTLTASESGIHYQTVLKISTSLLIRRNVVVIHHNIFFPIHFASCEPADDSSARSKRLQDLVKSVARKVKKNKKNKVGPAMASSPNLLAPPEPPGRPVPKGKTAGNIRKRLDSFAPSSILDQHETARLRGLSMKKWGWKSFKIRAIDPTGNFWLAWMGLVSLAFIYNAVVIFLRGIFSYVQGGNDTASIIEGSTNVQPAWLFFDYTCDFIYIMDIYLGSHLGYFAAGQVVRDLSLTRKNYFTSKRFKYDLFSLLPLDLFYFLINGVQPLLRFPRLLKFHVYVEFSSKFENKIRMAFIFRTVRMVGYLLYMIHLNTCCYFAMSRLSGVNSTAWVYDGIGDPYVRCLYRAAKTLITIGNLPAPTTTPEIIFMTIDFMIGIFVFATIIGQMRDIVGSASATKNNFRKRMDSTISILKNRGIPDNVQKRVNLWFMNSLDRGELLDEQTVLQAMPIKMQTDMAIHVHMDTLSKVSLFQDCDKMLLRDLVLQLRPVLFLPGDYICKKGEVGKEMYIIKNGMVQVLGGDDGKKVLATLHAGSVFGEISLLSLGAGNRRTADVHSPGYSDLFVLDKKVLHEVIVSYPDAQEVLKKKAKEILKQNESSDSLKKKRRGKSLIAESILNKNPSNSPSKFFKAVLEIARSKHISATILRGSFDSKTDDEEATFFHYSSSDISDDEFLPREKRSFRKRKERHGKFDVDGMI</sequence>
<dbReference type="SUPFAM" id="SSF51206">
    <property type="entry name" value="cAMP-binding domain-like"/>
    <property type="match status" value="1"/>
</dbReference>
<comment type="caution">
    <text evidence="12">The sequence shown here is derived from an EMBL/GenBank/DDBJ whole genome shotgun (WGS) entry which is preliminary data.</text>
</comment>
<dbReference type="PANTHER" id="PTHR45638">
    <property type="entry name" value="CYCLIC NUCLEOTIDE-GATED CATION CHANNEL SUBUNIT A"/>
    <property type="match status" value="1"/>
</dbReference>
<dbReference type="SUPFAM" id="SSF81324">
    <property type="entry name" value="Voltage-gated potassium channels"/>
    <property type="match status" value="1"/>
</dbReference>
<dbReference type="EMBL" id="MRZV01001265">
    <property type="protein sequence ID" value="PIK39194.1"/>
    <property type="molecule type" value="Genomic_DNA"/>
</dbReference>
<evidence type="ECO:0000256" key="5">
    <source>
        <dbReference type="ARBA" id="ARBA00023065"/>
    </source>
</evidence>
<dbReference type="Gene3D" id="2.60.120.10">
    <property type="entry name" value="Jelly Rolls"/>
    <property type="match status" value="1"/>
</dbReference>
<keyword evidence="8" id="KW-0407">Ion channel</keyword>
<feature type="region of interest" description="Disordered" evidence="9">
    <location>
        <begin position="1"/>
        <end position="22"/>
    </location>
</feature>
<keyword evidence="4 10" id="KW-1133">Transmembrane helix</keyword>
<evidence type="ECO:0000313" key="13">
    <source>
        <dbReference type="Proteomes" id="UP000230750"/>
    </source>
</evidence>
<dbReference type="InterPro" id="IPR005821">
    <property type="entry name" value="Ion_trans_dom"/>
</dbReference>
<dbReference type="CDD" id="cd00038">
    <property type="entry name" value="CAP_ED"/>
    <property type="match status" value="1"/>
</dbReference>
<dbReference type="Pfam" id="PF00027">
    <property type="entry name" value="cNMP_binding"/>
    <property type="match status" value="1"/>
</dbReference>
<evidence type="ECO:0000256" key="2">
    <source>
        <dbReference type="ARBA" id="ARBA00022448"/>
    </source>
</evidence>
<dbReference type="OrthoDB" id="421226at2759"/>
<dbReference type="PROSITE" id="PS50042">
    <property type="entry name" value="CNMP_BINDING_3"/>
    <property type="match status" value="1"/>
</dbReference>
<dbReference type="FunFam" id="1.10.287.630:FF:000001">
    <property type="entry name" value="Cyclic nucleotide-gated channel alpha 3"/>
    <property type="match status" value="1"/>
</dbReference>
<feature type="transmembrane region" description="Helical" evidence="10">
    <location>
        <begin position="375"/>
        <end position="396"/>
    </location>
</feature>
<comment type="subcellular location">
    <subcellularLocation>
        <location evidence="1">Membrane</location>
        <topology evidence="1">Multi-pass membrane protein</topology>
    </subcellularLocation>
</comment>
<evidence type="ECO:0000256" key="3">
    <source>
        <dbReference type="ARBA" id="ARBA00022692"/>
    </source>
</evidence>